<protein>
    <submittedName>
        <fullName evidence="2">Uncharacterized protein</fullName>
    </submittedName>
</protein>
<feature type="signal peptide" evidence="1">
    <location>
        <begin position="1"/>
        <end position="25"/>
    </location>
</feature>
<feature type="chain" id="PRO_5003313681" evidence="1">
    <location>
        <begin position="26"/>
        <end position="91"/>
    </location>
</feature>
<name>F4Q3I1_CACFS</name>
<dbReference type="KEGG" id="dfa:DFA_07829"/>
<accession>F4Q3I1</accession>
<keyword evidence="3" id="KW-1185">Reference proteome</keyword>
<evidence type="ECO:0000313" key="3">
    <source>
        <dbReference type="Proteomes" id="UP000007797"/>
    </source>
</evidence>
<keyword evidence="1" id="KW-0732">Signal</keyword>
<proteinExistence type="predicted"/>
<evidence type="ECO:0000256" key="1">
    <source>
        <dbReference type="SAM" id="SignalP"/>
    </source>
</evidence>
<dbReference type="AlphaFoldDB" id="F4Q3I1"/>
<organism evidence="2 3">
    <name type="scientific">Cavenderia fasciculata</name>
    <name type="common">Slime mold</name>
    <name type="synonym">Dictyostelium fasciculatum</name>
    <dbReference type="NCBI Taxonomy" id="261658"/>
    <lineage>
        <taxon>Eukaryota</taxon>
        <taxon>Amoebozoa</taxon>
        <taxon>Evosea</taxon>
        <taxon>Eumycetozoa</taxon>
        <taxon>Dictyostelia</taxon>
        <taxon>Acytosteliales</taxon>
        <taxon>Cavenderiaceae</taxon>
        <taxon>Cavenderia</taxon>
    </lineage>
</organism>
<dbReference type="GeneID" id="14868841"/>
<sequence length="91" mass="10714">MDKSKFIKLITSLMIGILLFESVSAINCNGCKVYAFKRYNMCKRTPDVPYPCENDFPIYYENCISQGCHYQPHEWDLSNAKNYDDKVYDHQ</sequence>
<dbReference type="EMBL" id="GL883021">
    <property type="protein sequence ID" value="EGG16850.1"/>
    <property type="molecule type" value="Genomic_DNA"/>
</dbReference>
<gene>
    <name evidence="2" type="ORF">DFA_07829</name>
</gene>
<reference evidence="3" key="1">
    <citation type="journal article" date="2011" name="Genome Res.">
        <title>Phylogeny-wide analysis of social amoeba genomes highlights ancient origins for complex intercellular communication.</title>
        <authorList>
            <person name="Heidel A.J."/>
            <person name="Lawal H.M."/>
            <person name="Felder M."/>
            <person name="Schilde C."/>
            <person name="Helps N.R."/>
            <person name="Tunggal B."/>
            <person name="Rivero F."/>
            <person name="John U."/>
            <person name="Schleicher M."/>
            <person name="Eichinger L."/>
            <person name="Platzer M."/>
            <person name="Noegel A.A."/>
            <person name="Schaap P."/>
            <person name="Gloeckner G."/>
        </authorList>
    </citation>
    <scope>NUCLEOTIDE SEQUENCE [LARGE SCALE GENOMIC DNA]</scope>
    <source>
        <strain evidence="3">SH3</strain>
    </source>
</reference>
<evidence type="ECO:0000313" key="2">
    <source>
        <dbReference type="EMBL" id="EGG16850.1"/>
    </source>
</evidence>
<dbReference type="Proteomes" id="UP000007797">
    <property type="component" value="Unassembled WGS sequence"/>
</dbReference>
<dbReference type="RefSeq" id="XP_004355324.1">
    <property type="nucleotide sequence ID" value="XM_004355272.1"/>
</dbReference>